<keyword evidence="6 7" id="KW-0472">Membrane</keyword>
<reference evidence="9 10" key="1">
    <citation type="submission" date="2019-07" db="EMBL/GenBank/DDBJ databases">
        <title>Whole genome shotgun sequence of Reyranella soli NBRC 108950.</title>
        <authorList>
            <person name="Hosoyama A."/>
            <person name="Uohara A."/>
            <person name="Ohji S."/>
            <person name="Ichikawa N."/>
        </authorList>
    </citation>
    <scope>NUCLEOTIDE SEQUENCE [LARGE SCALE GENOMIC DNA]</scope>
    <source>
        <strain evidence="9 10">NBRC 108950</strain>
    </source>
</reference>
<keyword evidence="4 7" id="KW-0812">Transmembrane</keyword>
<comment type="subcellular location">
    <subcellularLocation>
        <location evidence="1 7">Cell membrane</location>
        <topology evidence="1 7">Multi-pass membrane protein</topology>
    </subcellularLocation>
</comment>
<comment type="caution">
    <text evidence="9">The sequence shown here is derived from an EMBL/GenBank/DDBJ whole genome shotgun (WGS) entry which is preliminary data.</text>
</comment>
<evidence type="ECO:0000256" key="3">
    <source>
        <dbReference type="ARBA" id="ARBA00022475"/>
    </source>
</evidence>
<evidence type="ECO:0000256" key="5">
    <source>
        <dbReference type="ARBA" id="ARBA00022989"/>
    </source>
</evidence>
<keyword evidence="2 7" id="KW-0813">Transport</keyword>
<feature type="transmembrane region" description="Helical" evidence="7">
    <location>
        <begin position="189"/>
        <end position="214"/>
    </location>
</feature>
<accession>A0A512NRA0</accession>
<name>A0A512NRA0_9HYPH</name>
<evidence type="ECO:0000256" key="2">
    <source>
        <dbReference type="ARBA" id="ARBA00022448"/>
    </source>
</evidence>
<sequence length="283" mass="32250">MIEGALWRKWVFYNIPLILFVFVLLFPFYWMIITTFRPDGELYRPWNAVNYQPFWTNNPTLEHIKYLFEETSFARWMFNTMFIALVSTIISLFCGVLAGYALARLNFPWAGSLGTVIFVTYLVPQTLLFIPLAQIIRNFELGDTPWSLILTYPTFLIPFCTWLMMGYFKAIPKELEECARIDGASRWKAMVYIVIPVAVPGILSSGIIAFTLSWNEFIYALVFLSSPDQKTVPVGVTSELIRGDVFFWGPLMAGALLGSIPVAIVYSFFVEHYVSGLTGSVKG</sequence>
<dbReference type="GO" id="GO:0005886">
    <property type="term" value="C:plasma membrane"/>
    <property type="evidence" value="ECO:0007669"/>
    <property type="project" value="UniProtKB-SubCell"/>
</dbReference>
<dbReference type="InterPro" id="IPR035906">
    <property type="entry name" value="MetI-like_sf"/>
</dbReference>
<dbReference type="Gene3D" id="1.10.3720.10">
    <property type="entry name" value="MetI-like"/>
    <property type="match status" value="1"/>
</dbReference>
<dbReference type="InterPro" id="IPR050901">
    <property type="entry name" value="BP-dep_ABC_trans_perm"/>
</dbReference>
<keyword evidence="5 7" id="KW-1133">Transmembrane helix</keyword>
<dbReference type="InterPro" id="IPR000515">
    <property type="entry name" value="MetI-like"/>
</dbReference>
<dbReference type="SUPFAM" id="SSF161098">
    <property type="entry name" value="MetI-like"/>
    <property type="match status" value="1"/>
</dbReference>
<evidence type="ECO:0000259" key="8">
    <source>
        <dbReference type="PROSITE" id="PS50928"/>
    </source>
</evidence>
<feature type="transmembrane region" description="Helical" evidence="7">
    <location>
        <begin position="245"/>
        <end position="269"/>
    </location>
</feature>
<evidence type="ECO:0000256" key="4">
    <source>
        <dbReference type="ARBA" id="ARBA00022692"/>
    </source>
</evidence>
<organism evidence="9 10">
    <name type="scientific">Reyranella soli</name>
    <dbReference type="NCBI Taxonomy" id="1230389"/>
    <lineage>
        <taxon>Bacteria</taxon>
        <taxon>Pseudomonadati</taxon>
        <taxon>Pseudomonadota</taxon>
        <taxon>Alphaproteobacteria</taxon>
        <taxon>Hyphomicrobiales</taxon>
        <taxon>Reyranellaceae</taxon>
        <taxon>Reyranella</taxon>
    </lineage>
</organism>
<dbReference type="GO" id="GO:0055085">
    <property type="term" value="P:transmembrane transport"/>
    <property type="evidence" value="ECO:0007669"/>
    <property type="project" value="InterPro"/>
</dbReference>
<feature type="transmembrane region" description="Helical" evidence="7">
    <location>
        <begin position="12"/>
        <end position="33"/>
    </location>
</feature>
<evidence type="ECO:0000313" key="9">
    <source>
        <dbReference type="EMBL" id="GEP61464.1"/>
    </source>
</evidence>
<dbReference type="EMBL" id="BKAJ01000225">
    <property type="protein sequence ID" value="GEP61464.1"/>
    <property type="molecule type" value="Genomic_DNA"/>
</dbReference>
<dbReference type="PANTHER" id="PTHR32243:SF18">
    <property type="entry name" value="INNER MEMBRANE ABC TRANSPORTER PERMEASE PROTEIN YCJP"/>
    <property type="match status" value="1"/>
</dbReference>
<evidence type="ECO:0000256" key="1">
    <source>
        <dbReference type="ARBA" id="ARBA00004651"/>
    </source>
</evidence>
<dbReference type="OrthoDB" id="9790107at2"/>
<dbReference type="PANTHER" id="PTHR32243">
    <property type="entry name" value="MALTOSE TRANSPORT SYSTEM PERMEASE-RELATED"/>
    <property type="match status" value="1"/>
</dbReference>
<evidence type="ECO:0000256" key="7">
    <source>
        <dbReference type="RuleBase" id="RU363032"/>
    </source>
</evidence>
<feature type="transmembrane region" description="Helical" evidence="7">
    <location>
        <begin position="148"/>
        <end position="168"/>
    </location>
</feature>
<keyword evidence="3" id="KW-1003">Cell membrane</keyword>
<feature type="transmembrane region" description="Helical" evidence="7">
    <location>
        <begin position="115"/>
        <end position="136"/>
    </location>
</feature>
<feature type="domain" description="ABC transmembrane type-1" evidence="8">
    <location>
        <begin position="77"/>
        <end position="269"/>
    </location>
</feature>
<feature type="transmembrane region" description="Helical" evidence="7">
    <location>
        <begin position="76"/>
        <end position="103"/>
    </location>
</feature>
<dbReference type="Proteomes" id="UP000321058">
    <property type="component" value="Unassembled WGS sequence"/>
</dbReference>
<dbReference type="PROSITE" id="PS50928">
    <property type="entry name" value="ABC_TM1"/>
    <property type="match status" value="1"/>
</dbReference>
<evidence type="ECO:0000313" key="10">
    <source>
        <dbReference type="Proteomes" id="UP000321058"/>
    </source>
</evidence>
<comment type="similarity">
    <text evidence="7">Belongs to the binding-protein-dependent transport system permease family.</text>
</comment>
<dbReference type="CDD" id="cd06261">
    <property type="entry name" value="TM_PBP2"/>
    <property type="match status" value="1"/>
</dbReference>
<keyword evidence="10" id="KW-1185">Reference proteome</keyword>
<protein>
    <submittedName>
        <fullName evidence="9">Sugar ABC transporter permease</fullName>
    </submittedName>
</protein>
<dbReference type="AlphaFoldDB" id="A0A512NRA0"/>
<evidence type="ECO:0000256" key="6">
    <source>
        <dbReference type="ARBA" id="ARBA00023136"/>
    </source>
</evidence>
<proteinExistence type="inferred from homology"/>
<dbReference type="RefSeq" id="WP_147156760.1">
    <property type="nucleotide sequence ID" value="NZ_BKAJ01000225.1"/>
</dbReference>
<gene>
    <name evidence="9" type="ORF">RSO01_86300</name>
</gene>
<dbReference type="Pfam" id="PF00528">
    <property type="entry name" value="BPD_transp_1"/>
    <property type="match status" value="1"/>
</dbReference>